<evidence type="ECO:0000313" key="2">
    <source>
        <dbReference type="Proteomes" id="UP001148203"/>
    </source>
</evidence>
<gene>
    <name evidence="1" type="ORF">M5G11_07570</name>
</gene>
<proteinExistence type="predicted"/>
<name>A0ABT5NQF7_9PSED</name>
<keyword evidence="2" id="KW-1185">Reference proteome</keyword>
<organism evidence="1 2">
    <name type="scientific">Pseudomonas fontis</name>
    <dbReference type="NCBI Taxonomy" id="2942633"/>
    <lineage>
        <taxon>Bacteria</taxon>
        <taxon>Pseudomonadati</taxon>
        <taxon>Pseudomonadota</taxon>
        <taxon>Gammaproteobacteria</taxon>
        <taxon>Pseudomonadales</taxon>
        <taxon>Pseudomonadaceae</taxon>
        <taxon>Pseudomonas</taxon>
    </lineage>
</organism>
<dbReference type="Proteomes" id="UP001148203">
    <property type="component" value="Unassembled WGS sequence"/>
</dbReference>
<protein>
    <submittedName>
        <fullName evidence="1">Uncharacterized protein</fullName>
    </submittedName>
</protein>
<dbReference type="RefSeq" id="WP_273911125.1">
    <property type="nucleotide sequence ID" value="NZ_JAMDGX010000037.1"/>
</dbReference>
<reference evidence="1 2" key="1">
    <citation type="submission" date="2022-05" db="EMBL/GenBank/DDBJ databases">
        <title>Novel Pseudomonas spp. Isolated from a Rainbow Trout Aquaculture Facility.</title>
        <authorList>
            <person name="Testerman T."/>
            <person name="Graf J."/>
        </authorList>
    </citation>
    <scope>NUCLEOTIDE SEQUENCE [LARGE SCALE GENOMIC DNA]</scope>
    <source>
        <strain evidence="1 2">ID681</strain>
    </source>
</reference>
<comment type="caution">
    <text evidence="1">The sequence shown here is derived from an EMBL/GenBank/DDBJ whole genome shotgun (WGS) entry which is preliminary data.</text>
</comment>
<evidence type="ECO:0000313" key="1">
    <source>
        <dbReference type="EMBL" id="MDD0990398.1"/>
    </source>
</evidence>
<dbReference type="EMBL" id="JAMDGY010000020">
    <property type="protein sequence ID" value="MDD0990398.1"/>
    <property type="molecule type" value="Genomic_DNA"/>
</dbReference>
<sequence length="269" mass="29955">MAKKHKGAPEIPRDDYVYGHASKKTSQLTITVDPSGRIFIPELDPSSIRRQITHARKNKDDKVLYSAPADDFGVSLNPIEHLKTKFDFMLAVDTNTIRDANGPVRFNGYTASACTVVVISEPLQEWGTEIQIKPLASYLILDSGDDIKTEPLGWHLALTRHTDTPFLQSKRVGMVVDSELGKHIDINARRLPYYADHLLPNNTALVYASSDKAEMFANKMLKYCDNLAGQLLERFEKIGIGAALKASTFQLGSARCFAICHVRKPLVKT</sequence>
<accession>A0ABT5NQF7</accession>